<organism evidence="2 3">
    <name type="scientific">Serendipita indica (strain DSM 11827)</name>
    <name type="common">Root endophyte fungus</name>
    <name type="synonym">Piriformospora indica</name>
    <dbReference type="NCBI Taxonomy" id="1109443"/>
    <lineage>
        <taxon>Eukaryota</taxon>
        <taxon>Fungi</taxon>
        <taxon>Dikarya</taxon>
        <taxon>Basidiomycota</taxon>
        <taxon>Agaricomycotina</taxon>
        <taxon>Agaricomycetes</taxon>
        <taxon>Sebacinales</taxon>
        <taxon>Serendipitaceae</taxon>
        <taxon>Serendipita</taxon>
    </lineage>
</organism>
<proteinExistence type="predicted"/>
<name>G4U029_SERID</name>
<evidence type="ECO:0000313" key="2">
    <source>
        <dbReference type="EMBL" id="CCA76922.1"/>
    </source>
</evidence>
<comment type="caution">
    <text evidence="2">The sequence shown here is derived from an EMBL/GenBank/DDBJ whole genome shotgun (WGS) entry which is preliminary data.</text>
</comment>
<reference evidence="2 3" key="1">
    <citation type="journal article" date="2011" name="PLoS Pathog.">
        <title>Endophytic Life Strategies Decoded by Genome and Transcriptome Analyses of the Mutualistic Root Symbiont Piriformospora indica.</title>
        <authorList>
            <person name="Zuccaro A."/>
            <person name="Lahrmann U."/>
            <person name="Guldener U."/>
            <person name="Langen G."/>
            <person name="Pfiffi S."/>
            <person name="Biedenkopf D."/>
            <person name="Wong P."/>
            <person name="Samans B."/>
            <person name="Grimm C."/>
            <person name="Basiewicz M."/>
            <person name="Murat C."/>
            <person name="Martin F."/>
            <person name="Kogel K.H."/>
        </authorList>
    </citation>
    <scope>NUCLEOTIDE SEQUENCE [LARGE SCALE GENOMIC DNA]</scope>
    <source>
        <strain evidence="2 3">DSM 11827</strain>
    </source>
</reference>
<feature type="region of interest" description="Disordered" evidence="1">
    <location>
        <begin position="1"/>
        <end position="45"/>
    </location>
</feature>
<protein>
    <submittedName>
        <fullName evidence="2">Uncharacterized protein</fullName>
    </submittedName>
</protein>
<feature type="non-terminal residue" evidence="2">
    <location>
        <position position="134"/>
    </location>
</feature>
<feature type="region of interest" description="Disordered" evidence="1">
    <location>
        <begin position="110"/>
        <end position="134"/>
    </location>
</feature>
<evidence type="ECO:0000313" key="3">
    <source>
        <dbReference type="Proteomes" id="UP000007148"/>
    </source>
</evidence>
<dbReference type="EMBL" id="CAFZ01001110">
    <property type="protein sequence ID" value="CCA76922.1"/>
    <property type="molecule type" value="Genomic_DNA"/>
</dbReference>
<dbReference type="HOGENOM" id="CLU_1901260_0_0_1"/>
<evidence type="ECO:0000256" key="1">
    <source>
        <dbReference type="SAM" id="MobiDB-lite"/>
    </source>
</evidence>
<dbReference type="InParanoid" id="G4U029"/>
<accession>G4U029</accession>
<sequence length="134" mass="14875">MAKSQKSKTTKGKSAGSKSSKRSSESRKERSKAALEAAKKRHAAKIRKTYQDGIARLQAAINQDMTESRKINDKLAELAVDSSKKAHQQAVEAAAERKEILRRLEKNKELAESTKEKIESAAADKACKEMEKMD</sequence>
<feature type="compositionally biased region" description="Basic and acidic residues" evidence="1">
    <location>
        <begin position="110"/>
        <end position="119"/>
    </location>
</feature>
<dbReference type="Proteomes" id="UP000007148">
    <property type="component" value="Unassembled WGS sequence"/>
</dbReference>
<dbReference type="AlphaFoldDB" id="G4U029"/>
<feature type="compositionally biased region" description="Basic residues" evidence="1">
    <location>
        <begin position="1"/>
        <end position="11"/>
    </location>
</feature>
<gene>
    <name evidence="2" type="ORF">PIIN_10905</name>
</gene>
<feature type="compositionally biased region" description="Basic and acidic residues" evidence="1">
    <location>
        <begin position="125"/>
        <end position="134"/>
    </location>
</feature>
<feature type="compositionally biased region" description="Basic and acidic residues" evidence="1">
    <location>
        <begin position="22"/>
        <end position="33"/>
    </location>
</feature>
<keyword evidence="3" id="KW-1185">Reference proteome</keyword>